<dbReference type="PANTHER" id="PTHR46264">
    <property type="entry name" value="TYROSINE-TRNA LIGASE"/>
    <property type="match status" value="1"/>
</dbReference>
<keyword evidence="11" id="KW-1185">Reference proteome</keyword>
<evidence type="ECO:0000256" key="6">
    <source>
        <dbReference type="ARBA" id="ARBA00023146"/>
    </source>
</evidence>
<protein>
    <recommendedName>
        <fullName evidence="1">tyrosine--tRNA ligase</fullName>
        <ecNumber evidence="1">6.1.1.1</ecNumber>
    </recommendedName>
    <alternativeName>
        <fullName evidence="7">Tyrosyl-tRNA synthetase</fullName>
    </alternativeName>
</protein>
<dbReference type="GO" id="GO:0004831">
    <property type="term" value="F:tyrosine-tRNA ligase activity"/>
    <property type="evidence" value="ECO:0007669"/>
    <property type="project" value="UniProtKB-EC"/>
</dbReference>
<dbReference type="PRINTS" id="PR01040">
    <property type="entry name" value="TRNASYNTHTYR"/>
</dbReference>
<dbReference type="InterPro" id="IPR002305">
    <property type="entry name" value="aa-tRNA-synth_Ic"/>
</dbReference>
<evidence type="ECO:0000256" key="2">
    <source>
        <dbReference type="ARBA" id="ARBA00022598"/>
    </source>
</evidence>
<dbReference type="GO" id="GO:0006437">
    <property type="term" value="P:tyrosyl-tRNA aminoacylation"/>
    <property type="evidence" value="ECO:0007669"/>
    <property type="project" value="InterPro"/>
</dbReference>
<evidence type="ECO:0000256" key="4">
    <source>
        <dbReference type="ARBA" id="ARBA00022840"/>
    </source>
</evidence>
<name>A0AAV9ULJ1_9PEZI</name>
<comment type="similarity">
    <text evidence="9">Belongs to the class-I aminoacyl-tRNA synthetase family.</text>
</comment>
<evidence type="ECO:0000256" key="5">
    <source>
        <dbReference type="ARBA" id="ARBA00022917"/>
    </source>
</evidence>
<dbReference type="SUPFAM" id="SSF52374">
    <property type="entry name" value="Nucleotidylyl transferase"/>
    <property type="match status" value="1"/>
</dbReference>
<evidence type="ECO:0000313" key="10">
    <source>
        <dbReference type="EMBL" id="KAK6343984.1"/>
    </source>
</evidence>
<keyword evidence="5 9" id="KW-0648">Protein biosynthesis</keyword>
<dbReference type="PIRSF" id="PIRSF006588">
    <property type="entry name" value="TyrRS_arch_euk"/>
    <property type="match status" value="1"/>
</dbReference>
<keyword evidence="6 9" id="KW-0030">Aminoacyl-tRNA synthetase</keyword>
<dbReference type="EMBL" id="JAVHNQ010000006">
    <property type="protein sequence ID" value="KAK6343984.1"/>
    <property type="molecule type" value="Genomic_DNA"/>
</dbReference>
<dbReference type="PANTHER" id="PTHR46264:SF4">
    <property type="entry name" value="TYROSINE--TRNA LIGASE, CYTOPLASMIC"/>
    <property type="match status" value="1"/>
</dbReference>
<evidence type="ECO:0000256" key="1">
    <source>
        <dbReference type="ARBA" id="ARBA00013160"/>
    </source>
</evidence>
<reference evidence="10 11" key="1">
    <citation type="submission" date="2019-10" db="EMBL/GenBank/DDBJ databases">
        <authorList>
            <person name="Palmer J.M."/>
        </authorList>
    </citation>
    <scope>NUCLEOTIDE SEQUENCE [LARGE SCALE GENOMIC DNA]</scope>
    <source>
        <strain evidence="10 11">TWF696</strain>
    </source>
</reference>
<evidence type="ECO:0000313" key="11">
    <source>
        <dbReference type="Proteomes" id="UP001375240"/>
    </source>
</evidence>
<evidence type="ECO:0000256" key="9">
    <source>
        <dbReference type="RuleBase" id="RU363036"/>
    </source>
</evidence>
<evidence type="ECO:0000256" key="3">
    <source>
        <dbReference type="ARBA" id="ARBA00022741"/>
    </source>
</evidence>
<dbReference type="GO" id="GO:0005737">
    <property type="term" value="C:cytoplasm"/>
    <property type="evidence" value="ECO:0007669"/>
    <property type="project" value="TreeGrafter"/>
</dbReference>
<keyword evidence="3 9" id="KW-0547">Nucleotide-binding</keyword>
<keyword evidence="4 9" id="KW-0067">ATP-binding</keyword>
<proteinExistence type="inferred from homology"/>
<dbReference type="AlphaFoldDB" id="A0AAV9ULJ1"/>
<dbReference type="InterPro" id="IPR002307">
    <property type="entry name" value="Tyr-tRNA-ligase"/>
</dbReference>
<comment type="caution">
    <text evidence="10">The sequence shown here is derived from an EMBL/GenBank/DDBJ whole genome shotgun (WGS) entry which is preliminary data.</text>
</comment>
<dbReference type="Proteomes" id="UP001375240">
    <property type="component" value="Unassembled WGS sequence"/>
</dbReference>
<dbReference type="InterPro" id="IPR014729">
    <property type="entry name" value="Rossmann-like_a/b/a_fold"/>
</dbReference>
<dbReference type="Gene3D" id="3.40.50.620">
    <property type="entry name" value="HUPs"/>
    <property type="match status" value="1"/>
</dbReference>
<dbReference type="Gene3D" id="1.10.240.10">
    <property type="entry name" value="Tyrosyl-Transfer RNA Synthetase"/>
    <property type="match status" value="1"/>
</dbReference>
<accession>A0AAV9ULJ1</accession>
<dbReference type="GO" id="GO:0005524">
    <property type="term" value="F:ATP binding"/>
    <property type="evidence" value="ECO:0007669"/>
    <property type="project" value="UniProtKB-KW"/>
</dbReference>
<sequence length="401" mass="45624">MRMTRIAPTKAKESPVLTVDERYELITRRQGLFSPSTTPDTLKKLLQENPHPTIGWVTAPTGKPHIGYLVPLTKMVDFLRAGLKPIILYVDIYALLVNYVHPLPLITERLAYYRHLTTTVLTSLGVEEDEVTHIAESSYAYTEAFVKEFHKLIVLMKQTDAHCTSEVAQTDMLSPLLCAIHQSLGEVFVGMDIQFGGFDQEDLFHHSVNFLPKIDQKPREHIFNIMAPSLKSSSGHAKMSSSHAPDTKIEFLDDRETVNRKIQAADCPARDISNANCVLSFLRDVIWPISLLRVERLRGEVGYHKDEGCELQPREQRPLTALNGPTGTVFSIWSTEARQWVYYKDWKNLEEDFETGDVTPDDLKEAVGNWLNLILLPIREAFRESEDWQAVEEKAYPGGLY</sequence>
<comment type="catalytic activity">
    <reaction evidence="8">
        <text>tRNA(Tyr) + L-tyrosine + ATP = L-tyrosyl-tRNA(Tyr) + AMP + diphosphate + H(+)</text>
        <dbReference type="Rhea" id="RHEA:10220"/>
        <dbReference type="Rhea" id="RHEA-COMP:9706"/>
        <dbReference type="Rhea" id="RHEA-COMP:9707"/>
        <dbReference type="ChEBI" id="CHEBI:15378"/>
        <dbReference type="ChEBI" id="CHEBI:30616"/>
        <dbReference type="ChEBI" id="CHEBI:33019"/>
        <dbReference type="ChEBI" id="CHEBI:58315"/>
        <dbReference type="ChEBI" id="CHEBI:78442"/>
        <dbReference type="ChEBI" id="CHEBI:78536"/>
        <dbReference type="ChEBI" id="CHEBI:456215"/>
        <dbReference type="EC" id="6.1.1.1"/>
    </reaction>
</comment>
<evidence type="ECO:0000256" key="8">
    <source>
        <dbReference type="ARBA" id="ARBA00048248"/>
    </source>
</evidence>
<keyword evidence="2 9" id="KW-0436">Ligase</keyword>
<gene>
    <name evidence="10" type="ORF">TWF696_007635</name>
</gene>
<dbReference type="Pfam" id="PF00579">
    <property type="entry name" value="tRNA-synt_1b"/>
    <property type="match status" value="1"/>
</dbReference>
<dbReference type="InterPro" id="IPR050489">
    <property type="entry name" value="Tyr-tRNA_synthase"/>
</dbReference>
<dbReference type="InterPro" id="IPR023617">
    <property type="entry name" value="Tyr-tRNA-ligase_arc/euk-type"/>
</dbReference>
<evidence type="ECO:0000256" key="7">
    <source>
        <dbReference type="ARBA" id="ARBA00033323"/>
    </source>
</evidence>
<dbReference type="EC" id="6.1.1.1" evidence="1"/>
<organism evidence="10 11">
    <name type="scientific">Orbilia brochopaga</name>
    <dbReference type="NCBI Taxonomy" id="3140254"/>
    <lineage>
        <taxon>Eukaryota</taxon>
        <taxon>Fungi</taxon>
        <taxon>Dikarya</taxon>
        <taxon>Ascomycota</taxon>
        <taxon>Pezizomycotina</taxon>
        <taxon>Orbiliomycetes</taxon>
        <taxon>Orbiliales</taxon>
        <taxon>Orbiliaceae</taxon>
        <taxon>Orbilia</taxon>
    </lineage>
</organism>